<dbReference type="Gene3D" id="2.60.120.380">
    <property type="match status" value="1"/>
</dbReference>
<name>A0A3M0AAD0_9GAMM</name>
<dbReference type="EMBL" id="REFJ01000004">
    <property type="protein sequence ID" value="RMA79345.1"/>
    <property type="molecule type" value="Genomic_DNA"/>
</dbReference>
<comment type="caution">
    <text evidence="2">The sequence shown here is derived from an EMBL/GenBank/DDBJ whole genome shotgun (WGS) entry which is preliminary data.</text>
</comment>
<sequence>MKSLKHGSVKLALGITVGLATAGTHADIYVDSIAEQISGVTDSMSEEGWTMESIVMSKLNENSDDTWSFVPTRGQRYRLVAVCDQDCPDIDLFIYDHRDNLVDSDEEEDAFPVVTLPSANGNSYDYTVKMYSCSAEPCYYALGIYTQ</sequence>
<dbReference type="AlphaFoldDB" id="A0A3M0AAD0"/>
<dbReference type="Proteomes" id="UP000267187">
    <property type="component" value="Unassembled WGS sequence"/>
</dbReference>
<feature type="signal peptide" evidence="1">
    <location>
        <begin position="1"/>
        <end position="26"/>
    </location>
</feature>
<dbReference type="RefSeq" id="WP_121877105.1">
    <property type="nucleotide sequence ID" value="NZ_REFJ01000004.1"/>
</dbReference>
<evidence type="ECO:0000313" key="3">
    <source>
        <dbReference type="Proteomes" id="UP000267187"/>
    </source>
</evidence>
<feature type="chain" id="PRO_5018332650" evidence="1">
    <location>
        <begin position="27"/>
        <end position="147"/>
    </location>
</feature>
<accession>A0A3M0AAD0</accession>
<protein>
    <submittedName>
        <fullName evidence="2">Uncharacterized protein</fullName>
    </submittedName>
</protein>
<evidence type="ECO:0000256" key="1">
    <source>
        <dbReference type="SAM" id="SignalP"/>
    </source>
</evidence>
<proteinExistence type="predicted"/>
<organism evidence="2 3">
    <name type="scientific">Umboniibacter marinipuniceus</name>
    <dbReference type="NCBI Taxonomy" id="569599"/>
    <lineage>
        <taxon>Bacteria</taxon>
        <taxon>Pseudomonadati</taxon>
        <taxon>Pseudomonadota</taxon>
        <taxon>Gammaproteobacteria</taxon>
        <taxon>Cellvibrionales</taxon>
        <taxon>Cellvibrionaceae</taxon>
        <taxon>Umboniibacter</taxon>
    </lineage>
</organism>
<keyword evidence="3" id="KW-1185">Reference proteome</keyword>
<gene>
    <name evidence="2" type="ORF">DFR27_1785</name>
</gene>
<reference evidence="2 3" key="1">
    <citation type="submission" date="2018-10" db="EMBL/GenBank/DDBJ databases">
        <title>Genomic Encyclopedia of Type Strains, Phase IV (KMG-IV): sequencing the most valuable type-strain genomes for metagenomic binning, comparative biology and taxonomic classification.</title>
        <authorList>
            <person name="Goeker M."/>
        </authorList>
    </citation>
    <scope>NUCLEOTIDE SEQUENCE [LARGE SCALE GENOMIC DNA]</scope>
    <source>
        <strain evidence="2 3">DSM 25080</strain>
    </source>
</reference>
<dbReference type="OrthoDB" id="71876at2"/>
<keyword evidence="1" id="KW-0732">Signal</keyword>
<evidence type="ECO:0000313" key="2">
    <source>
        <dbReference type="EMBL" id="RMA79345.1"/>
    </source>
</evidence>